<proteinExistence type="predicted"/>
<sequence>MTLSPLRFMHIAFAGRTNVDAEQGGGALGGGQERRTRGGERGVVVVVGGGGGGGGGDWEGASRVMPGTEVSHDVRRGQQREGEARFDAPAGAASRVELSRFAYHPILRALVALNLVSAGLKKKGD</sequence>
<name>A0ABD2D1J2_VESMC</name>
<evidence type="ECO:0000256" key="1">
    <source>
        <dbReference type="SAM" id="MobiDB-lite"/>
    </source>
</evidence>
<gene>
    <name evidence="2" type="ORF">V1477_000394</name>
</gene>
<dbReference type="AlphaFoldDB" id="A0ABD2D1J2"/>
<evidence type="ECO:0000313" key="2">
    <source>
        <dbReference type="EMBL" id="KAL2751236.1"/>
    </source>
</evidence>
<keyword evidence="3" id="KW-1185">Reference proteome</keyword>
<feature type="region of interest" description="Disordered" evidence="1">
    <location>
        <begin position="69"/>
        <end position="88"/>
    </location>
</feature>
<comment type="caution">
    <text evidence="2">The sequence shown here is derived from an EMBL/GenBank/DDBJ whole genome shotgun (WGS) entry which is preliminary data.</text>
</comment>
<dbReference type="EMBL" id="JAYRBN010000007">
    <property type="protein sequence ID" value="KAL2751236.1"/>
    <property type="molecule type" value="Genomic_DNA"/>
</dbReference>
<evidence type="ECO:0000313" key="3">
    <source>
        <dbReference type="Proteomes" id="UP001607303"/>
    </source>
</evidence>
<organism evidence="2 3">
    <name type="scientific">Vespula maculifrons</name>
    <name type="common">Eastern yellow jacket</name>
    <name type="synonym">Wasp</name>
    <dbReference type="NCBI Taxonomy" id="7453"/>
    <lineage>
        <taxon>Eukaryota</taxon>
        <taxon>Metazoa</taxon>
        <taxon>Ecdysozoa</taxon>
        <taxon>Arthropoda</taxon>
        <taxon>Hexapoda</taxon>
        <taxon>Insecta</taxon>
        <taxon>Pterygota</taxon>
        <taxon>Neoptera</taxon>
        <taxon>Endopterygota</taxon>
        <taxon>Hymenoptera</taxon>
        <taxon>Apocrita</taxon>
        <taxon>Aculeata</taxon>
        <taxon>Vespoidea</taxon>
        <taxon>Vespidae</taxon>
        <taxon>Vespinae</taxon>
        <taxon>Vespula</taxon>
    </lineage>
</organism>
<dbReference type="Proteomes" id="UP001607303">
    <property type="component" value="Unassembled WGS sequence"/>
</dbReference>
<protein>
    <submittedName>
        <fullName evidence="2">Uncharacterized protein</fullName>
    </submittedName>
</protein>
<reference evidence="2 3" key="1">
    <citation type="journal article" date="2024" name="Ann. Entomol. Soc. Am.">
        <title>Genomic analyses of the southern and eastern yellowjacket wasps (Hymenoptera: Vespidae) reveal evolutionary signatures of social life.</title>
        <authorList>
            <person name="Catto M.A."/>
            <person name="Caine P.B."/>
            <person name="Orr S.E."/>
            <person name="Hunt B.G."/>
            <person name="Goodisman M.A.D."/>
        </authorList>
    </citation>
    <scope>NUCLEOTIDE SEQUENCE [LARGE SCALE GENOMIC DNA]</scope>
    <source>
        <strain evidence="2">232</strain>
        <tissue evidence="2">Head and thorax</tissue>
    </source>
</reference>
<feature type="compositionally biased region" description="Basic and acidic residues" evidence="1">
    <location>
        <begin position="70"/>
        <end position="86"/>
    </location>
</feature>
<accession>A0ABD2D1J2</accession>